<proteinExistence type="predicted"/>
<dbReference type="SUPFAM" id="SSF117281">
    <property type="entry name" value="Kelch motif"/>
    <property type="match status" value="2"/>
</dbReference>
<dbReference type="Proteomes" id="UP000598820">
    <property type="component" value="Unassembled WGS sequence"/>
</dbReference>
<keyword evidence="2" id="KW-0677">Repeat</keyword>
<dbReference type="Gene3D" id="2.120.10.80">
    <property type="entry name" value="Kelch-type beta propeller"/>
    <property type="match status" value="2"/>
</dbReference>
<protein>
    <submittedName>
        <fullName evidence="3">Galactose oxidase</fullName>
    </submittedName>
</protein>
<comment type="caution">
    <text evidence="3">The sequence shown here is derived from an EMBL/GenBank/DDBJ whole genome shotgun (WGS) entry which is preliminary data.</text>
</comment>
<evidence type="ECO:0000256" key="2">
    <source>
        <dbReference type="ARBA" id="ARBA00022737"/>
    </source>
</evidence>
<reference evidence="3" key="1">
    <citation type="submission" date="2020-09" db="EMBL/GenBank/DDBJ databases">
        <authorList>
            <person name="Kim M.K."/>
        </authorList>
    </citation>
    <scope>NUCLEOTIDE SEQUENCE</scope>
    <source>
        <strain evidence="3">BT702</strain>
    </source>
</reference>
<evidence type="ECO:0000256" key="1">
    <source>
        <dbReference type="ARBA" id="ARBA00022441"/>
    </source>
</evidence>
<accession>A0A926XZB2</accession>
<organism evidence="3 4">
    <name type="scientific">Spirosoma profusum</name>
    <dbReference type="NCBI Taxonomy" id="2771354"/>
    <lineage>
        <taxon>Bacteria</taxon>
        <taxon>Pseudomonadati</taxon>
        <taxon>Bacteroidota</taxon>
        <taxon>Cytophagia</taxon>
        <taxon>Cytophagales</taxon>
        <taxon>Cytophagaceae</taxon>
        <taxon>Spirosoma</taxon>
    </lineage>
</organism>
<dbReference type="Pfam" id="PF24681">
    <property type="entry name" value="Kelch_KLHDC2_KLHL20_DRC7"/>
    <property type="match status" value="1"/>
</dbReference>
<dbReference type="AlphaFoldDB" id="A0A926XZB2"/>
<keyword evidence="1" id="KW-0880">Kelch repeat</keyword>
<evidence type="ECO:0000313" key="3">
    <source>
        <dbReference type="EMBL" id="MBD2703036.1"/>
    </source>
</evidence>
<dbReference type="InterPro" id="IPR015915">
    <property type="entry name" value="Kelch-typ_b-propeller"/>
</dbReference>
<evidence type="ECO:0000313" key="4">
    <source>
        <dbReference type="Proteomes" id="UP000598820"/>
    </source>
</evidence>
<dbReference type="EMBL" id="JACWZY010000019">
    <property type="protein sequence ID" value="MBD2703036.1"/>
    <property type="molecule type" value="Genomic_DNA"/>
</dbReference>
<dbReference type="RefSeq" id="WP_190888885.1">
    <property type="nucleotide sequence ID" value="NZ_JACWZY010000019.1"/>
</dbReference>
<dbReference type="PANTHER" id="PTHR45632">
    <property type="entry name" value="LD33804P"/>
    <property type="match status" value="1"/>
</dbReference>
<name>A0A926XZB2_9BACT</name>
<dbReference type="PANTHER" id="PTHR45632:SF3">
    <property type="entry name" value="KELCH-LIKE PROTEIN 32"/>
    <property type="match status" value="1"/>
</dbReference>
<gene>
    <name evidence="3" type="ORF">IC229_20485</name>
</gene>
<keyword evidence="4" id="KW-1185">Reference proteome</keyword>
<sequence>MIHLPFRIFSATESAPKSIPTEAAFSPIGQTPQNQRRNQRINWALGLLTIGWAGLLIGCNGTSSTVSTLGDWVKRSDLEGVARYQASGFVVNNIAYMGTGTNVSNERLQDFWAYDPARNAWTQKADFAGGARYAAVGFSVGSKGYIGTGIDVNSNRLKDFWEYDPATNAWKKVADFTGTARQAATSFTIGNKGYVTCGFDGNYLKDMYSYDPATNAWTKVASYGGAKRIGAVSFVIDNKAYVGTGNNNGIPQKDWYVYDPAQDLWTQKADFITDQAAIARSYAVAFAINGFGYITCGDTGTKDVWQYNPAADTWATLGVFEGSSRSYGIGFAINNKGYVTTGGAGTQRYDDIWSFDPTIEQVQE</sequence>